<dbReference type="AlphaFoldDB" id="A0A4S8S4V0"/>
<evidence type="ECO:0000256" key="1">
    <source>
        <dbReference type="SAM" id="MobiDB-lite"/>
    </source>
</evidence>
<organism evidence="2 3">
    <name type="scientific">Aureobasidium pullulans</name>
    <name type="common">Black yeast</name>
    <name type="synonym">Pullularia pullulans</name>
    <dbReference type="NCBI Taxonomy" id="5580"/>
    <lineage>
        <taxon>Eukaryota</taxon>
        <taxon>Fungi</taxon>
        <taxon>Dikarya</taxon>
        <taxon>Ascomycota</taxon>
        <taxon>Pezizomycotina</taxon>
        <taxon>Dothideomycetes</taxon>
        <taxon>Dothideomycetidae</taxon>
        <taxon>Dothideales</taxon>
        <taxon>Saccotheciaceae</taxon>
        <taxon>Aureobasidium</taxon>
    </lineage>
</organism>
<sequence>MSLLSWAAVPGVGYGEDVRYPSTPRERYYPYGNSPMTAASRPRKHNMLDPTTLEYIRDLVEETINQALHLTKGASAHGPDLVVLETPGHLAVGQHNRTPITTPASGAHFPVPTPLPSLAWTLNRKSLAAPTASKFSPASVKPLKNLSTYRAHIQIQKAVITTEGFLRLTYRVDSDGKVLSDWVTMNDDVLRETTNVWCASTCTPSSGTPGSRYEAGSPRNPFPSPGSQFRPRHEAAVSVHTSPDALLNGALVASAERMHRVREQLLTPSRPRQPDFGRGSTARRRREERSLSPFEYLVTPTRRSRAAPASGSARGSRSIAALQRRVEELSAASPSARRAPASHEVEDPTVMSGGASGLVLPSANAGSPYFRSGATNDPVARMRADRAAEEDRRLALLRNQEEYDLLHSRSPRRRAGSAARTLLLSLYCLFSTKFAIQPGSLRKNQLIDAATLQQIKFVKRFFFTVFNDRYYSKSKSYNTASTYTAVSIQADVDEYICFQDLLCNVGRGNPVFASLLGDIQ</sequence>
<feature type="compositionally biased region" description="Low complexity" evidence="1">
    <location>
        <begin position="202"/>
        <end position="211"/>
    </location>
</feature>
<feature type="region of interest" description="Disordered" evidence="1">
    <location>
        <begin position="202"/>
        <end position="236"/>
    </location>
</feature>
<gene>
    <name evidence="2" type="ORF">D6D28_09294</name>
</gene>
<name>A0A4S8S4V0_AURPU</name>
<accession>A0A4S8S4V0</accession>
<evidence type="ECO:0000313" key="3">
    <source>
        <dbReference type="Proteomes" id="UP000304951"/>
    </source>
</evidence>
<proteinExistence type="predicted"/>
<reference evidence="2 3" key="1">
    <citation type="submission" date="2018-10" db="EMBL/GenBank/DDBJ databases">
        <title>Fifty Aureobasidium pullulans genomes reveal a recombining polyextremotolerant generalist.</title>
        <authorList>
            <person name="Gostincar C."/>
            <person name="Turk M."/>
            <person name="Zajc J."/>
            <person name="Gunde-Cimerman N."/>
        </authorList>
    </citation>
    <scope>NUCLEOTIDE SEQUENCE [LARGE SCALE GENOMIC DNA]</scope>
    <source>
        <strain evidence="2 3">EXF-11900</strain>
    </source>
</reference>
<feature type="compositionally biased region" description="Low complexity" evidence="1">
    <location>
        <begin position="306"/>
        <end position="318"/>
    </location>
</feature>
<dbReference type="EMBL" id="QZAF01000697">
    <property type="protein sequence ID" value="THV65180.1"/>
    <property type="molecule type" value="Genomic_DNA"/>
</dbReference>
<evidence type="ECO:0000313" key="2">
    <source>
        <dbReference type="EMBL" id="THV65180.1"/>
    </source>
</evidence>
<protein>
    <submittedName>
        <fullName evidence="2">Uncharacterized protein</fullName>
    </submittedName>
</protein>
<feature type="region of interest" description="Disordered" evidence="1">
    <location>
        <begin position="263"/>
        <end position="318"/>
    </location>
</feature>
<dbReference type="Proteomes" id="UP000304951">
    <property type="component" value="Unassembled WGS sequence"/>
</dbReference>
<comment type="caution">
    <text evidence="2">The sequence shown here is derived from an EMBL/GenBank/DDBJ whole genome shotgun (WGS) entry which is preliminary data.</text>
</comment>